<feature type="domain" description="Transposase IS4-like" evidence="2">
    <location>
        <begin position="114"/>
        <end position="281"/>
    </location>
</feature>
<organism evidence="3 4">
    <name type="scientific">Methanosphaerula palustris (strain ATCC BAA-1556 / DSM 19958 / E1-9c)</name>
    <dbReference type="NCBI Taxonomy" id="521011"/>
    <lineage>
        <taxon>Archaea</taxon>
        <taxon>Methanobacteriati</taxon>
        <taxon>Methanobacteriota</taxon>
        <taxon>Stenosarchaea group</taxon>
        <taxon>Methanomicrobia</taxon>
        <taxon>Methanomicrobiales</taxon>
        <taxon>Methanoregulaceae</taxon>
        <taxon>Methanosphaerula</taxon>
    </lineage>
</organism>
<dbReference type="InterPro" id="IPR053520">
    <property type="entry name" value="Transposase_Tn903"/>
</dbReference>
<dbReference type="Pfam" id="PF01609">
    <property type="entry name" value="DDE_Tnp_1"/>
    <property type="match status" value="1"/>
</dbReference>
<feature type="region of interest" description="Disordered" evidence="1">
    <location>
        <begin position="328"/>
        <end position="349"/>
    </location>
</feature>
<evidence type="ECO:0000313" key="4">
    <source>
        <dbReference type="Proteomes" id="UP000002457"/>
    </source>
</evidence>
<dbReference type="NCBIfam" id="NF033579">
    <property type="entry name" value="transpos_IS5_2"/>
    <property type="match status" value="1"/>
</dbReference>
<dbReference type="InterPro" id="IPR053172">
    <property type="entry name" value="Tn903_transposase"/>
</dbReference>
<dbReference type="EMBL" id="CP001338">
    <property type="protein sequence ID" value="ACL17626.1"/>
    <property type="molecule type" value="Genomic_DNA"/>
</dbReference>
<dbReference type="HOGENOM" id="CLU_056491_0_0_2"/>
<dbReference type="AlphaFoldDB" id="B8GEC5"/>
<protein>
    <submittedName>
        <fullName evidence="3">Transposase IS4 family protein</fullName>
    </submittedName>
</protein>
<evidence type="ECO:0000256" key="1">
    <source>
        <dbReference type="SAM" id="MobiDB-lite"/>
    </source>
</evidence>
<evidence type="ECO:0000259" key="2">
    <source>
        <dbReference type="Pfam" id="PF01609"/>
    </source>
</evidence>
<dbReference type="KEGG" id="mpl:Mpal_2343"/>
<evidence type="ECO:0000313" key="3">
    <source>
        <dbReference type="EMBL" id="ACL17626.1"/>
    </source>
</evidence>
<dbReference type="InterPro" id="IPR002559">
    <property type="entry name" value="Transposase_11"/>
</dbReference>
<sequence>MSTNWYIKLIRYICSVLRSSHFPLYSCKYSKRTYTQHQLMAILLFREALGTDYRDVVELISLMGRIKDILQLNQVPHYSTIHKFMARTPSAIFSIFLNKTLKLFYSWGEIVPTTAIDSTGFTSPYASHYYSWRTGKMRKNIVKTSIAVDTRKQVILFSKISLKPVHDIKHTEPLLRQCQKTRKTGCYVMDKGYDSEELHRQIREEMGADSVIPVRTWKGKIYSGKYRQEMNNNFDSERYRERNKVETAFSVIKKRFGEDLKARKYWYQVKEIKVKMILHNLTKVIQSVVIITIVEAFQQSRNSVMVNLNLRFGLNVCFPRVQEVPPHDFTHSSHRRSSLQGYPESVRLR</sequence>
<dbReference type="Proteomes" id="UP000002457">
    <property type="component" value="Chromosome"/>
</dbReference>
<dbReference type="eggNOG" id="arCOG02751">
    <property type="taxonomic scope" value="Archaea"/>
</dbReference>
<accession>B8GEC5</accession>
<dbReference type="GO" id="GO:0006313">
    <property type="term" value="P:DNA transposition"/>
    <property type="evidence" value="ECO:0007669"/>
    <property type="project" value="InterPro"/>
</dbReference>
<gene>
    <name evidence="3" type="ordered locus">Mpal_2343</name>
</gene>
<dbReference type="STRING" id="521011.Mpal_2343"/>
<dbReference type="PANTHER" id="PTHR34631:SF3">
    <property type="entry name" value="ISSOD12 TRANSPOSASE TNPA_ISSOD12"/>
    <property type="match status" value="1"/>
</dbReference>
<name>B8GEC5_METPE</name>
<reference evidence="3 4" key="1">
    <citation type="journal article" date="2015" name="Genome Announc.">
        <title>Complete Genome Sequence of Methanosphaerula palustris E1-9CT, a Hydrogenotrophic Methanogen Isolated from a Minerotrophic Fen Peatland.</title>
        <authorList>
            <person name="Cadillo-Quiroz H."/>
            <person name="Browne P."/>
            <person name="Kyrpides N."/>
            <person name="Woyke T."/>
            <person name="Goodwin L."/>
            <person name="Detter C."/>
            <person name="Yavitt J.B."/>
            <person name="Zinder S.H."/>
        </authorList>
    </citation>
    <scope>NUCLEOTIDE SEQUENCE [LARGE SCALE GENOMIC DNA]</scope>
    <source>
        <strain evidence="4">ATCC BAA-1556 / DSM 19958 / E1-9c</strain>
    </source>
</reference>
<keyword evidence="4" id="KW-1185">Reference proteome</keyword>
<dbReference type="GO" id="GO:0004803">
    <property type="term" value="F:transposase activity"/>
    <property type="evidence" value="ECO:0007669"/>
    <property type="project" value="InterPro"/>
</dbReference>
<dbReference type="GO" id="GO:0003677">
    <property type="term" value="F:DNA binding"/>
    <property type="evidence" value="ECO:0007669"/>
    <property type="project" value="InterPro"/>
</dbReference>
<proteinExistence type="predicted"/>
<dbReference type="PANTHER" id="PTHR34631">
    <property type="match status" value="1"/>
</dbReference>